<protein>
    <recommendedName>
        <fullName evidence="9">Rod shape-determining protein RodA</fullName>
    </recommendedName>
</protein>
<dbReference type="GO" id="GO:0008360">
    <property type="term" value="P:regulation of cell shape"/>
    <property type="evidence" value="ECO:0007669"/>
    <property type="project" value="UniProtKB-KW"/>
</dbReference>
<name>A0A2M6IUM8_9BACT</name>
<sequence length="214" mass="24750">MPFFFLIPPFLLYLFGVLNLFGVRPDLVLSFLGFGLFGLILYFLIKYLQVHEHFFRTNAFFFYIILLVLLIATYLFGSEANGARRWLNLYFFQLQTSEIFKIFIIVFLAKLFSRSTTIFETQTLFLKVLITTIIPTLIILKQPDLGTALIIIIILGVMVLHSAIPRKQIIIAVSLVLLLLPLFWFGMQDYQKMRVISFINPKDISGAAYNMIQS</sequence>
<dbReference type="GO" id="GO:0032153">
    <property type="term" value="C:cell division site"/>
    <property type="evidence" value="ECO:0007669"/>
    <property type="project" value="TreeGrafter"/>
</dbReference>
<proteinExistence type="predicted"/>
<feature type="transmembrane region" description="Helical" evidence="6">
    <location>
        <begin position="124"/>
        <end position="140"/>
    </location>
</feature>
<keyword evidence="2 6" id="KW-0812">Transmembrane</keyword>
<evidence type="ECO:0008006" key="9">
    <source>
        <dbReference type="Google" id="ProtNLM"/>
    </source>
</evidence>
<evidence type="ECO:0000256" key="1">
    <source>
        <dbReference type="ARBA" id="ARBA00004141"/>
    </source>
</evidence>
<dbReference type="GO" id="GO:0005886">
    <property type="term" value="C:plasma membrane"/>
    <property type="evidence" value="ECO:0007669"/>
    <property type="project" value="TreeGrafter"/>
</dbReference>
<evidence type="ECO:0000313" key="7">
    <source>
        <dbReference type="EMBL" id="PIQ73661.1"/>
    </source>
</evidence>
<dbReference type="Proteomes" id="UP000231056">
    <property type="component" value="Unassembled WGS sequence"/>
</dbReference>
<keyword evidence="4 6" id="KW-1133">Transmembrane helix</keyword>
<evidence type="ECO:0000313" key="8">
    <source>
        <dbReference type="Proteomes" id="UP000231056"/>
    </source>
</evidence>
<dbReference type="GO" id="GO:0051301">
    <property type="term" value="P:cell division"/>
    <property type="evidence" value="ECO:0007669"/>
    <property type="project" value="InterPro"/>
</dbReference>
<organism evidence="7 8">
    <name type="scientific">Candidatus Roizmanbacteria bacterium CG11_big_fil_rev_8_21_14_0_20_36_8</name>
    <dbReference type="NCBI Taxonomy" id="1974856"/>
    <lineage>
        <taxon>Bacteria</taxon>
        <taxon>Candidatus Roizmaniibacteriota</taxon>
    </lineage>
</organism>
<evidence type="ECO:0000256" key="4">
    <source>
        <dbReference type="ARBA" id="ARBA00022989"/>
    </source>
</evidence>
<feature type="transmembrane region" description="Helical" evidence="6">
    <location>
        <begin position="29"/>
        <end position="48"/>
    </location>
</feature>
<reference evidence="7 8" key="1">
    <citation type="submission" date="2017-09" db="EMBL/GenBank/DDBJ databases">
        <title>Depth-based differentiation of microbial function through sediment-hosted aquifers and enrichment of novel symbionts in the deep terrestrial subsurface.</title>
        <authorList>
            <person name="Probst A.J."/>
            <person name="Ladd B."/>
            <person name="Jarett J.K."/>
            <person name="Geller-Mcgrath D.E."/>
            <person name="Sieber C.M."/>
            <person name="Emerson J.B."/>
            <person name="Anantharaman K."/>
            <person name="Thomas B.C."/>
            <person name="Malmstrom R."/>
            <person name="Stieglmeier M."/>
            <person name="Klingl A."/>
            <person name="Woyke T."/>
            <person name="Ryan C.M."/>
            <person name="Banfield J.F."/>
        </authorList>
    </citation>
    <scope>NUCLEOTIDE SEQUENCE [LARGE SCALE GENOMIC DNA]</scope>
    <source>
        <strain evidence="7">CG11_big_fil_rev_8_21_14_0_20_36_8</strain>
    </source>
</reference>
<dbReference type="AlphaFoldDB" id="A0A2M6IUM8"/>
<dbReference type="GO" id="GO:0015648">
    <property type="term" value="F:lipid-linked peptidoglycan transporter activity"/>
    <property type="evidence" value="ECO:0007669"/>
    <property type="project" value="TreeGrafter"/>
</dbReference>
<comment type="subcellular location">
    <subcellularLocation>
        <location evidence="1">Membrane</location>
        <topology evidence="1">Multi-pass membrane protein</topology>
    </subcellularLocation>
</comment>
<dbReference type="PANTHER" id="PTHR30474:SF1">
    <property type="entry name" value="PEPTIDOGLYCAN GLYCOSYLTRANSFERASE MRDB"/>
    <property type="match status" value="1"/>
</dbReference>
<dbReference type="Pfam" id="PF01098">
    <property type="entry name" value="FTSW_RODA_SPOVE"/>
    <property type="match status" value="1"/>
</dbReference>
<evidence type="ECO:0000256" key="3">
    <source>
        <dbReference type="ARBA" id="ARBA00022960"/>
    </source>
</evidence>
<feature type="non-terminal residue" evidence="7">
    <location>
        <position position="214"/>
    </location>
</feature>
<evidence type="ECO:0000256" key="5">
    <source>
        <dbReference type="ARBA" id="ARBA00023136"/>
    </source>
</evidence>
<feature type="transmembrane region" description="Helical" evidence="6">
    <location>
        <begin position="169"/>
        <end position="187"/>
    </location>
</feature>
<feature type="transmembrane region" description="Helical" evidence="6">
    <location>
        <begin position="89"/>
        <end position="112"/>
    </location>
</feature>
<dbReference type="PANTHER" id="PTHR30474">
    <property type="entry name" value="CELL CYCLE PROTEIN"/>
    <property type="match status" value="1"/>
</dbReference>
<evidence type="ECO:0000256" key="2">
    <source>
        <dbReference type="ARBA" id="ARBA00022692"/>
    </source>
</evidence>
<dbReference type="InterPro" id="IPR001182">
    <property type="entry name" value="FtsW/RodA"/>
</dbReference>
<evidence type="ECO:0000256" key="6">
    <source>
        <dbReference type="SAM" id="Phobius"/>
    </source>
</evidence>
<keyword evidence="5 6" id="KW-0472">Membrane</keyword>
<accession>A0A2M6IUM8</accession>
<dbReference type="EMBL" id="PCVM01000029">
    <property type="protein sequence ID" value="PIQ73661.1"/>
    <property type="molecule type" value="Genomic_DNA"/>
</dbReference>
<keyword evidence="3" id="KW-0133">Cell shape</keyword>
<feature type="transmembrane region" description="Helical" evidence="6">
    <location>
        <begin position="146"/>
        <end position="164"/>
    </location>
</feature>
<comment type="caution">
    <text evidence="7">The sequence shown here is derived from an EMBL/GenBank/DDBJ whole genome shotgun (WGS) entry which is preliminary data.</text>
</comment>
<feature type="transmembrane region" description="Helical" evidence="6">
    <location>
        <begin position="60"/>
        <end position="77"/>
    </location>
</feature>
<gene>
    <name evidence="7" type="ORF">COV58_01315</name>
</gene>